<protein>
    <recommendedName>
        <fullName evidence="13">37S ribosomal protein S25, mitochondrial</fullName>
    </recommendedName>
</protein>
<evidence type="ECO:0000256" key="9">
    <source>
        <dbReference type="ARBA" id="ARBA00023136"/>
    </source>
</evidence>
<comment type="caution">
    <text evidence="11">The sequence shown here is derived from an EMBL/GenBank/DDBJ whole genome shotgun (WGS) entry which is preliminary data.</text>
</comment>
<evidence type="ECO:0000256" key="5">
    <source>
        <dbReference type="ARBA" id="ARBA00022781"/>
    </source>
</evidence>
<sequence length="330" mass="38514">MFANRSSKILNKTKRLTVTTFKKAKLTTRTVNNVTLPAIDWDDWIKQYPSFARKKALEFKKHCENIETDCDFDPVQIDKIDWDYWRNTIKTPGIVEAIKAEFDATDNSDYGAYYFDHLTDKARNEILSDHSRHSEEAKSIGPDLIRKGVRTTLQNDIKQKIRSGAEMSEKSSLLLEELYKDLEQIDININRSYRRSKDEELAELPDFARETEENLAGGGFGNGYNTYPDDYSRENAMLLEQENRYDKECAENSLRAFDRSIDDYLQLLLKMGFQVEKEEYIDQKFAEWQKEINRLREYCKTTRSIESVDPETGKEMTQEKERLVKVPGGG</sequence>
<evidence type="ECO:0000256" key="2">
    <source>
        <dbReference type="ARBA" id="ARBA00006842"/>
    </source>
</evidence>
<dbReference type="Proteomes" id="UP001439008">
    <property type="component" value="Unassembled WGS sequence"/>
</dbReference>
<comment type="similarity">
    <text evidence="2">Belongs to the ATPase d subunit family.</text>
</comment>
<keyword evidence="4" id="KW-0138">CF(0)</keyword>
<dbReference type="EMBL" id="JBDODL010002223">
    <property type="protein sequence ID" value="MES1922106.1"/>
    <property type="molecule type" value="Genomic_DNA"/>
</dbReference>
<keyword evidence="12" id="KW-1185">Reference proteome</keyword>
<dbReference type="InterPro" id="IPR008689">
    <property type="entry name" value="ATP_synth_F0_dsu_mt"/>
</dbReference>
<feature type="region of interest" description="Disordered" evidence="10">
    <location>
        <begin position="307"/>
        <end position="330"/>
    </location>
</feature>
<dbReference type="Pfam" id="PF05873">
    <property type="entry name" value="Mt_ATP-synt_D"/>
    <property type="match status" value="1"/>
</dbReference>
<proteinExistence type="inferred from homology"/>
<keyword evidence="8" id="KW-0496">Mitochondrion</keyword>
<accession>A0ABV2ARM5</accession>
<evidence type="ECO:0000313" key="12">
    <source>
        <dbReference type="Proteomes" id="UP001439008"/>
    </source>
</evidence>
<feature type="compositionally biased region" description="Basic and acidic residues" evidence="10">
    <location>
        <begin position="311"/>
        <end position="324"/>
    </location>
</feature>
<keyword evidence="7" id="KW-0406">Ion transport</keyword>
<dbReference type="InterPro" id="IPR036228">
    <property type="entry name" value="ATP_synth_F0_dsu_sf_mt"/>
</dbReference>
<evidence type="ECO:0000256" key="3">
    <source>
        <dbReference type="ARBA" id="ARBA00022448"/>
    </source>
</evidence>
<evidence type="ECO:0000256" key="1">
    <source>
        <dbReference type="ARBA" id="ARBA00004273"/>
    </source>
</evidence>
<name>A0ABV2ARM5_9EUKA</name>
<comment type="subcellular location">
    <subcellularLocation>
        <location evidence="1">Mitochondrion inner membrane</location>
    </subcellularLocation>
</comment>
<reference evidence="11 12" key="1">
    <citation type="journal article" date="2024" name="BMC Biol.">
        <title>Comparative genomics of Ascetosporea gives new insight into the evolutionary basis for animal parasitism in Rhizaria.</title>
        <authorList>
            <person name="Hiltunen Thoren M."/>
            <person name="Onut-Brannstrom I."/>
            <person name="Alfjorden A."/>
            <person name="Peckova H."/>
            <person name="Swords F."/>
            <person name="Hooper C."/>
            <person name="Holzer A.S."/>
            <person name="Bass D."/>
            <person name="Burki F."/>
        </authorList>
    </citation>
    <scope>NUCLEOTIDE SEQUENCE [LARGE SCALE GENOMIC DNA]</scope>
    <source>
        <strain evidence="11">20-A016</strain>
    </source>
</reference>
<keyword evidence="5" id="KW-0375">Hydrogen ion transport</keyword>
<keyword evidence="6" id="KW-0999">Mitochondrion inner membrane</keyword>
<dbReference type="SUPFAM" id="SSF161065">
    <property type="entry name" value="ATP synthase D chain-like"/>
    <property type="match status" value="1"/>
</dbReference>
<organism evidence="11 12">
    <name type="scientific">Bonamia ostreae</name>
    <dbReference type="NCBI Taxonomy" id="126728"/>
    <lineage>
        <taxon>Eukaryota</taxon>
        <taxon>Sar</taxon>
        <taxon>Rhizaria</taxon>
        <taxon>Endomyxa</taxon>
        <taxon>Ascetosporea</taxon>
        <taxon>Haplosporida</taxon>
        <taxon>Bonamia</taxon>
    </lineage>
</organism>
<dbReference type="Gene3D" id="6.10.280.70">
    <property type="match status" value="1"/>
</dbReference>
<evidence type="ECO:0008006" key="13">
    <source>
        <dbReference type="Google" id="ProtNLM"/>
    </source>
</evidence>
<evidence type="ECO:0000256" key="4">
    <source>
        <dbReference type="ARBA" id="ARBA00022547"/>
    </source>
</evidence>
<evidence type="ECO:0000256" key="10">
    <source>
        <dbReference type="SAM" id="MobiDB-lite"/>
    </source>
</evidence>
<keyword evidence="9" id="KW-0472">Membrane</keyword>
<evidence type="ECO:0000256" key="8">
    <source>
        <dbReference type="ARBA" id="ARBA00023128"/>
    </source>
</evidence>
<evidence type="ECO:0000313" key="11">
    <source>
        <dbReference type="EMBL" id="MES1922106.1"/>
    </source>
</evidence>
<evidence type="ECO:0000256" key="6">
    <source>
        <dbReference type="ARBA" id="ARBA00022792"/>
    </source>
</evidence>
<gene>
    <name evidence="11" type="ORF">MHBO_003621</name>
</gene>
<evidence type="ECO:0000256" key="7">
    <source>
        <dbReference type="ARBA" id="ARBA00023065"/>
    </source>
</evidence>
<keyword evidence="3" id="KW-0813">Transport</keyword>